<comment type="subunit">
    <text evidence="4">Homohexamer; trimer of dimers.</text>
</comment>
<proteinExistence type="inferred from homology"/>
<dbReference type="InterPro" id="IPR041380">
    <property type="entry name" value="Acetyltransf_17"/>
</dbReference>
<dbReference type="Gene3D" id="3.40.630.30">
    <property type="match status" value="2"/>
</dbReference>
<evidence type="ECO:0000313" key="6">
    <source>
        <dbReference type="EMBL" id="MCP2269684.1"/>
    </source>
</evidence>
<evidence type="ECO:0000259" key="5">
    <source>
        <dbReference type="PROSITE" id="PS51186"/>
    </source>
</evidence>
<dbReference type="InterPro" id="IPR036527">
    <property type="entry name" value="SCP2_sterol-bd_dom_sf"/>
</dbReference>
<dbReference type="SUPFAM" id="SSF55729">
    <property type="entry name" value="Acyl-CoA N-acyltransferases (Nat)"/>
    <property type="match status" value="1"/>
</dbReference>
<comment type="caution">
    <text evidence="6">The sequence shown here is derived from an EMBL/GenBank/DDBJ whole genome shotgun (WGS) entry which is preliminary data.</text>
</comment>
<protein>
    <submittedName>
        <fullName evidence="6">Acetyltransferase</fullName>
    </submittedName>
</protein>
<dbReference type="InterPro" id="IPR025559">
    <property type="entry name" value="Eis_dom"/>
</dbReference>
<dbReference type="Gene3D" id="3.30.1050.10">
    <property type="entry name" value="SCP2 sterol-binding domain"/>
    <property type="match status" value="1"/>
</dbReference>
<feature type="binding site" evidence="4">
    <location>
        <begin position="116"/>
        <end position="117"/>
    </location>
    <ligand>
        <name>acetyl-CoA</name>
        <dbReference type="ChEBI" id="CHEBI:57288"/>
    </ligand>
</feature>
<organism evidence="6 7">
    <name type="scientific">Actinokineospora diospyrosa</name>
    <dbReference type="NCBI Taxonomy" id="103728"/>
    <lineage>
        <taxon>Bacteria</taxon>
        <taxon>Bacillati</taxon>
        <taxon>Actinomycetota</taxon>
        <taxon>Actinomycetes</taxon>
        <taxon>Pseudonocardiales</taxon>
        <taxon>Pseudonocardiaceae</taxon>
        <taxon>Actinokineospora</taxon>
    </lineage>
</organism>
<reference evidence="6 7" key="1">
    <citation type="submission" date="2022-06" db="EMBL/GenBank/DDBJ databases">
        <title>Genomic Encyclopedia of Archaeal and Bacterial Type Strains, Phase II (KMG-II): from individual species to whole genera.</title>
        <authorList>
            <person name="Goeker M."/>
        </authorList>
    </citation>
    <scope>NUCLEOTIDE SEQUENCE [LARGE SCALE GENOMIC DNA]</scope>
    <source>
        <strain evidence="6 7">DSM 44255</strain>
    </source>
</reference>
<evidence type="ECO:0000313" key="7">
    <source>
        <dbReference type="Proteomes" id="UP001205185"/>
    </source>
</evidence>
<dbReference type="Pfam" id="PF17668">
    <property type="entry name" value="Acetyltransf_17"/>
    <property type="match status" value="1"/>
</dbReference>
<feature type="binding site" evidence="4">
    <location>
        <begin position="91"/>
        <end position="96"/>
    </location>
    <ligand>
        <name>acetyl-CoA</name>
        <dbReference type="ChEBI" id="CHEBI:57288"/>
    </ligand>
</feature>
<sequence>MNTYTVRSLTPDELTTVPRLVASAFLADYAEEEIAAKDGALNADSTSLGAFVGDRQVGAVRVQERGVRVPGGDLVMFSGLTSVAVAPDYRRRGVLTALMRPVLARDSLAVSALWASESAIYGRFGYGVATESTQHTLPTKSAFRPGVTADPSAVRELPRDKAMPVIKTLYERYAEKQVGALTRIEGNWAYHYYDTEATRHGQTPYRFAVHPDGYAAYRGKPEWTDNGPRGTVHVHELVANTPEAYTSLWRYLLDIDLAATIEYEGSGDDPLVQLLPDTRTALRKRFHGLHIRLTDVAAALPLRGYQAPVDVVVEVVDSFCPWNAGRWHLVAADGRMTVAKTDSAADLTLDVRDLGAAYMGGTRLSTLAAAGLIAEHTTGAVAGLSHAMQAEREPACREVF</sequence>
<name>A0ABT1IAN9_9PSEU</name>
<feature type="binding site" evidence="4">
    <location>
        <begin position="83"/>
        <end position="85"/>
    </location>
    <ligand>
        <name>acetyl-CoA</name>
        <dbReference type="ChEBI" id="CHEBI:57288"/>
    </ligand>
</feature>
<accession>A0ABT1IAN9</accession>
<keyword evidence="7" id="KW-1185">Reference proteome</keyword>
<dbReference type="PANTHER" id="PTHR37817">
    <property type="entry name" value="N-ACETYLTRANSFERASE EIS"/>
    <property type="match status" value="1"/>
</dbReference>
<evidence type="ECO:0000256" key="4">
    <source>
        <dbReference type="HAMAP-Rule" id="MF_01812"/>
    </source>
</evidence>
<evidence type="ECO:0000256" key="3">
    <source>
        <dbReference type="ARBA" id="ARBA00023315"/>
    </source>
</evidence>
<dbReference type="NCBIfam" id="NF002367">
    <property type="entry name" value="PRK01346.1-4"/>
    <property type="match status" value="1"/>
</dbReference>
<dbReference type="RefSeq" id="WP_253886663.1">
    <property type="nucleotide sequence ID" value="NZ_BAAAVB010000012.1"/>
</dbReference>
<dbReference type="SUPFAM" id="SSF55718">
    <property type="entry name" value="SCP-like"/>
    <property type="match status" value="1"/>
</dbReference>
<dbReference type="Pfam" id="PF13530">
    <property type="entry name" value="SCP2_2"/>
    <property type="match status" value="1"/>
</dbReference>
<feature type="domain" description="N-acetyltransferase" evidence="5">
    <location>
        <begin position="4"/>
        <end position="150"/>
    </location>
</feature>
<dbReference type="EMBL" id="JAMTCO010000005">
    <property type="protein sequence ID" value="MCP2269684.1"/>
    <property type="molecule type" value="Genomic_DNA"/>
</dbReference>
<dbReference type="PANTHER" id="PTHR37817:SF1">
    <property type="entry name" value="N-ACETYLTRANSFERASE EIS"/>
    <property type="match status" value="1"/>
</dbReference>
<keyword evidence="3 4" id="KW-0012">Acyltransferase</keyword>
<dbReference type="InterPro" id="IPR016181">
    <property type="entry name" value="Acyl_CoA_acyltransferase"/>
</dbReference>
<dbReference type="Proteomes" id="UP001205185">
    <property type="component" value="Unassembled WGS sequence"/>
</dbReference>
<dbReference type="InterPro" id="IPR000182">
    <property type="entry name" value="GNAT_dom"/>
</dbReference>
<comment type="similarity">
    <text evidence="1 4">Belongs to the acetyltransferase Eis family.</text>
</comment>
<feature type="active site" description="Proton donor" evidence="4">
    <location>
        <position position="121"/>
    </location>
</feature>
<dbReference type="Pfam" id="PF13527">
    <property type="entry name" value="Acetyltransf_9"/>
    <property type="match status" value="1"/>
</dbReference>
<gene>
    <name evidence="6" type="ORF">LV75_002173</name>
</gene>
<dbReference type="InterPro" id="IPR022902">
    <property type="entry name" value="NAcTrfase_Eis"/>
</dbReference>
<evidence type="ECO:0000256" key="2">
    <source>
        <dbReference type="ARBA" id="ARBA00022679"/>
    </source>
</evidence>
<evidence type="ECO:0000256" key="1">
    <source>
        <dbReference type="ARBA" id="ARBA00009213"/>
    </source>
</evidence>
<dbReference type="HAMAP" id="MF_01812">
    <property type="entry name" value="Eis"/>
    <property type="match status" value="1"/>
</dbReference>
<dbReference type="CDD" id="cd04301">
    <property type="entry name" value="NAT_SF"/>
    <property type="match status" value="1"/>
</dbReference>
<dbReference type="InterPro" id="IPR051554">
    <property type="entry name" value="Acetyltransferase_Eis"/>
</dbReference>
<keyword evidence="2 4" id="KW-0808">Transferase</keyword>
<feature type="active site" description="Proton acceptor; via carboxylate" evidence="4">
    <location>
        <position position="400"/>
    </location>
</feature>
<dbReference type="PROSITE" id="PS51186">
    <property type="entry name" value="GNAT"/>
    <property type="match status" value="1"/>
</dbReference>